<sequence>MDDSTRPHNDDPLPCIRDSKFFFEDSMVVIQIENVRFKVHKSILMESEVFSDMFTVAENVGRGGKNIEGSSADYPIKLEGVNASDFECLLELLYEK</sequence>
<dbReference type="InterPro" id="IPR000210">
    <property type="entry name" value="BTB/POZ_dom"/>
</dbReference>
<dbReference type="EMBL" id="JATN01000322">
    <property type="protein sequence ID" value="EUC54170.1"/>
    <property type="molecule type" value="Genomic_DNA"/>
</dbReference>
<feature type="non-terminal residue" evidence="2">
    <location>
        <position position="96"/>
    </location>
</feature>
<dbReference type="OrthoDB" id="2367075at2759"/>
<dbReference type="Proteomes" id="UP000030108">
    <property type="component" value="Unassembled WGS sequence"/>
</dbReference>
<evidence type="ECO:0000313" key="2">
    <source>
        <dbReference type="EMBL" id="EUC54170.1"/>
    </source>
</evidence>
<protein>
    <submittedName>
        <fullName evidence="2">BTB/POZ domain protein</fullName>
    </submittedName>
</protein>
<proteinExistence type="predicted"/>
<organism evidence="2 3">
    <name type="scientific">Rhizoctonia solani AG-3 Rhs1AP</name>
    <dbReference type="NCBI Taxonomy" id="1086054"/>
    <lineage>
        <taxon>Eukaryota</taxon>
        <taxon>Fungi</taxon>
        <taxon>Dikarya</taxon>
        <taxon>Basidiomycota</taxon>
        <taxon>Agaricomycotina</taxon>
        <taxon>Agaricomycetes</taxon>
        <taxon>Cantharellales</taxon>
        <taxon>Ceratobasidiaceae</taxon>
        <taxon>Rhizoctonia</taxon>
    </lineage>
</organism>
<dbReference type="AlphaFoldDB" id="X8IWM9"/>
<reference evidence="3" key="1">
    <citation type="journal article" date="2014" name="Genome Announc.">
        <title>Draft genome sequence of the plant-pathogenic soil fungus Rhizoctonia solani anastomosis group 3 strain Rhs1AP.</title>
        <authorList>
            <person name="Cubeta M.A."/>
            <person name="Thomas E."/>
            <person name="Dean R.A."/>
            <person name="Jabaji S."/>
            <person name="Neate S.M."/>
            <person name="Tavantzis S."/>
            <person name="Toda T."/>
            <person name="Vilgalys R."/>
            <person name="Bharathan N."/>
            <person name="Fedorova-Abrams N."/>
            <person name="Pakala S.B."/>
            <person name="Pakala S.M."/>
            <person name="Zafar N."/>
            <person name="Joardar V."/>
            <person name="Losada L."/>
            <person name="Nierman W.C."/>
        </authorList>
    </citation>
    <scope>NUCLEOTIDE SEQUENCE [LARGE SCALE GENOMIC DNA]</scope>
    <source>
        <strain evidence="3">AG-3</strain>
    </source>
</reference>
<name>X8IWM9_9AGAM</name>
<dbReference type="PROSITE" id="PS50097">
    <property type="entry name" value="BTB"/>
    <property type="match status" value="1"/>
</dbReference>
<evidence type="ECO:0000259" key="1">
    <source>
        <dbReference type="PROSITE" id="PS50097"/>
    </source>
</evidence>
<dbReference type="Gene3D" id="3.30.710.10">
    <property type="entry name" value="Potassium Channel Kv1.1, Chain A"/>
    <property type="match status" value="1"/>
</dbReference>
<dbReference type="Pfam" id="PF00651">
    <property type="entry name" value="BTB"/>
    <property type="match status" value="1"/>
</dbReference>
<gene>
    <name evidence="2" type="ORF">RSOL_032400</name>
</gene>
<dbReference type="SUPFAM" id="SSF54695">
    <property type="entry name" value="POZ domain"/>
    <property type="match status" value="1"/>
</dbReference>
<evidence type="ECO:0000313" key="3">
    <source>
        <dbReference type="Proteomes" id="UP000030108"/>
    </source>
</evidence>
<accession>X8IWM9</accession>
<feature type="domain" description="BTB" evidence="1">
    <location>
        <begin position="24"/>
        <end position="96"/>
    </location>
</feature>
<comment type="caution">
    <text evidence="2">The sequence shown here is derived from an EMBL/GenBank/DDBJ whole genome shotgun (WGS) entry which is preliminary data.</text>
</comment>
<dbReference type="CDD" id="cd18186">
    <property type="entry name" value="BTB_POZ_ZBTB_KLHL-like"/>
    <property type="match status" value="1"/>
</dbReference>
<dbReference type="InterPro" id="IPR011333">
    <property type="entry name" value="SKP1/BTB/POZ_sf"/>
</dbReference>